<dbReference type="SUPFAM" id="SSF51569">
    <property type="entry name" value="Aldolase"/>
    <property type="match status" value="1"/>
</dbReference>
<reference evidence="15" key="1">
    <citation type="submission" date="2023-01" db="EMBL/GenBank/DDBJ databases">
        <title>Metagenome sequencing of chrysophaentin producing Chrysophaeum taylorii.</title>
        <authorList>
            <person name="Davison J."/>
            <person name="Bewley C."/>
        </authorList>
    </citation>
    <scope>NUCLEOTIDE SEQUENCE</scope>
    <source>
        <strain evidence="15">NIES-1699</strain>
    </source>
</reference>
<dbReference type="InterPro" id="IPR011763">
    <property type="entry name" value="COA_CT_C"/>
</dbReference>
<evidence type="ECO:0000256" key="8">
    <source>
        <dbReference type="ARBA" id="ARBA00023267"/>
    </source>
</evidence>
<dbReference type="SUPFAM" id="SSF52096">
    <property type="entry name" value="ClpP/crotonase"/>
    <property type="match status" value="2"/>
</dbReference>
<dbReference type="Proteomes" id="UP001230188">
    <property type="component" value="Unassembled WGS sequence"/>
</dbReference>
<evidence type="ECO:0000256" key="1">
    <source>
        <dbReference type="ARBA" id="ARBA00011883"/>
    </source>
</evidence>
<accession>A0AAD7U6P5</accession>
<dbReference type="GO" id="GO:0006094">
    <property type="term" value="P:gluconeogenesis"/>
    <property type="evidence" value="ECO:0007669"/>
    <property type="project" value="TreeGrafter"/>
</dbReference>
<dbReference type="EC" id="2.1.3.15" evidence="1"/>
<dbReference type="Gene3D" id="3.20.20.70">
    <property type="entry name" value="Aldolase class I"/>
    <property type="match status" value="1"/>
</dbReference>
<dbReference type="GO" id="GO:0006633">
    <property type="term" value="P:fatty acid biosynthetic process"/>
    <property type="evidence" value="ECO:0007669"/>
    <property type="project" value="UniProtKB-KW"/>
</dbReference>
<dbReference type="PROSITE" id="PS00188">
    <property type="entry name" value="BIOTIN"/>
    <property type="match status" value="1"/>
</dbReference>
<dbReference type="InterPro" id="IPR055268">
    <property type="entry name" value="PCB-like"/>
</dbReference>
<evidence type="ECO:0000256" key="10">
    <source>
        <dbReference type="SAM" id="MobiDB-lite"/>
    </source>
</evidence>
<evidence type="ECO:0000256" key="3">
    <source>
        <dbReference type="ARBA" id="ARBA00022741"/>
    </source>
</evidence>
<dbReference type="InterPro" id="IPR003379">
    <property type="entry name" value="Carboxylase_cons_dom"/>
</dbReference>
<keyword evidence="5" id="KW-0067">ATP-binding</keyword>
<dbReference type="SUPFAM" id="SSF51230">
    <property type="entry name" value="Single hybrid motif"/>
    <property type="match status" value="1"/>
</dbReference>
<dbReference type="CDD" id="cd06850">
    <property type="entry name" value="biotinyl_domain"/>
    <property type="match status" value="1"/>
</dbReference>
<dbReference type="Gene3D" id="2.40.50.100">
    <property type="match status" value="1"/>
</dbReference>
<dbReference type="InterPro" id="IPR000089">
    <property type="entry name" value="Biotin_lipoyl"/>
</dbReference>
<keyword evidence="16" id="KW-1185">Reference proteome</keyword>
<evidence type="ECO:0000259" key="14">
    <source>
        <dbReference type="PROSITE" id="PS50991"/>
    </source>
</evidence>
<dbReference type="Pfam" id="PF03255">
    <property type="entry name" value="ACCA"/>
    <property type="match status" value="1"/>
</dbReference>
<keyword evidence="2" id="KW-0444">Lipid biosynthesis</keyword>
<dbReference type="InterPro" id="IPR000891">
    <property type="entry name" value="PYR_CT"/>
</dbReference>
<feature type="compositionally biased region" description="Basic and acidic residues" evidence="10">
    <location>
        <begin position="540"/>
        <end position="562"/>
    </location>
</feature>
<dbReference type="FunFam" id="2.40.50.100:FF:000003">
    <property type="entry name" value="Acetyl-CoA carboxylase biotin carboxyl carrier protein"/>
    <property type="match status" value="1"/>
</dbReference>
<dbReference type="GO" id="GO:0005524">
    <property type="term" value="F:ATP binding"/>
    <property type="evidence" value="ECO:0007669"/>
    <property type="project" value="UniProtKB-KW"/>
</dbReference>
<evidence type="ECO:0000256" key="4">
    <source>
        <dbReference type="ARBA" id="ARBA00022832"/>
    </source>
</evidence>
<evidence type="ECO:0000256" key="9">
    <source>
        <dbReference type="ARBA" id="ARBA00049152"/>
    </source>
</evidence>
<feature type="domain" description="CoA carboxyltransferase N-terminal" evidence="12">
    <location>
        <begin position="1"/>
        <end position="229"/>
    </location>
</feature>
<comment type="caution">
    <text evidence="15">The sequence shown here is derived from an EMBL/GenBank/DDBJ whole genome shotgun (WGS) entry which is preliminary data.</text>
</comment>
<dbReference type="GO" id="GO:0009317">
    <property type="term" value="C:acetyl-CoA carboxylase complex"/>
    <property type="evidence" value="ECO:0007669"/>
    <property type="project" value="InterPro"/>
</dbReference>
<dbReference type="FunFam" id="3.20.20.70:FF:000033">
    <property type="entry name" value="Pyruvate carboxylase"/>
    <property type="match status" value="1"/>
</dbReference>
<dbReference type="PANTHER" id="PTHR43778:SF2">
    <property type="entry name" value="PYRUVATE CARBOXYLASE, MITOCHONDRIAL"/>
    <property type="match status" value="1"/>
</dbReference>
<evidence type="ECO:0000313" key="16">
    <source>
        <dbReference type="Proteomes" id="UP001230188"/>
    </source>
</evidence>
<evidence type="ECO:0000256" key="7">
    <source>
        <dbReference type="ARBA" id="ARBA00023160"/>
    </source>
</evidence>
<comment type="catalytic activity">
    <reaction evidence="9">
        <text>N(6)-carboxybiotinyl-L-lysyl-[protein] + acetyl-CoA = N(6)-biotinyl-L-lysyl-[protein] + malonyl-CoA</text>
        <dbReference type="Rhea" id="RHEA:54728"/>
        <dbReference type="Rhea" id="RHEA-COMP:10505"/>
        <dbReference type="Rhea" id="RHEA-COMP:10506"/>
        <dbReference type="ChEBI" id="CHEBI:57288"/>
        <dbReference type="ChEBI" id="CHEBI:57384"/>
        <dbReference type="ChEBI" id="CHEBI:83144"/>
        <dbReference type="ChEBI" id="CHEBI:83145"/>
        <dbReference type="EC" id="2.1.3.15"/>
    </reaction>
</comment>
<dbReference type="InterPro" id="IPR029045">
    <property type="entry name" value="ClpP/crotonase-like_dom_sf"/>
</dbReference>
<feature type="domain" description="Pyruvate carboxyltransferase" evidence="14">
    <location>
        <begin position="598"/>
        <end position="864"/>
    </location>
</feature>
<dbReference type="PROSITE" id="PS50991">
    <property type="entry name" value="PYR_CT"/>
    <property type="match status" value="1"/>
</dbReference>
<dbReference type="Gene3D" id="3.90.226.10">
    <property type="entry name" value="2-enoyl-CoA Hydratase, Chain A, domain 1"/>
    <property type="match status" value="2"/>
</dbReference>
<keyword evidence="8" id="KW-0092">Biotin</keyword>
<dbReference type="Pfam" id="PF02436">
    <property type="entry name" value="PYC_OADA"/>
    <property type="match status" value="1"/>
</dbReference>
<feature type="region of interest" description="Disordered" evidence="10">
    <location>
        <begin position="513"/>
        <end position="573"/>
    </location>
</feature>
<dbReference type="GO" id="GO:0003989">
    <property type="term" value="F:acetyl-CoA carboxylase activity"/>
    <property type="evidence" value="ECO:0007669"/>
    <property type="project" value="InterPro"/>
</dbReference>
<dbReference type="PANTHER" id="PTHR43778">
    <property type="entry name" value="PYRUVATE CARBOXYLASE"/>
    <property type="match status" value="1"/>
</dbReference>
<feature type="domain" description="Lipoyl-binding" evidence="11">
    <location>
        <begin position="1122"/>
        <end position="1197"/>
    </location>
</feature>
<dbReference type="GO" id="GO:0016743">
    <property type="term" value="F:carboxyl- or carbamoyltransferase activity"/>
    <property type="evidence" value="ECO:0007669"/>
    <property type="project" value="InterPro"/>
</dbReference>
<dbReference type="InterPro" id="IPR001882">
    <property type="entry name" value="Biotin_BS"/>
</dbReference>
<dbReference type="PRINTS" id="PR01069">
    <property type="entry name" value="ACCCTRFRASEA"/>
</dbReference>
<dbReference type="InterPro" id="IPR011762">
    <property type="entry name" value="COA_CT_N"/>
</dbReference>
<dbReference type="PROSITE" id="PS50989">
    <property type="entry name" value="COA_CT_CTER"/>
    <property type="match status" value="1"/>
</dbReference>
<dbReference type="CDD" id="cd07937">
    <property type="entry name" value="DRE_TIM_PC_TC_5S"/>
    <property type="match status" value="1"/>
</dbReference>
<feature type="domain" description="CoA carboxyltransferase C-terminal" evidence="13">
    <location>
        <begin position="222"/>
        <end position="481"/>
    </location>
</feature>
<dbReference type="InterPro" id="IPR001095">
    <property type="entry name" value="Acetyl_CoA_COase_a_su"/>
</dbReference>
<dbReference type="AlphaFoldDB" id="A0AAD7U6P5"/>
<evidence type="ECO:0000259" key="13">
    <source>
        <dbReference type="PROSITE" id="PS50989"/>
    </source>
</evidence>
<gene>
    <name evidence="15" type="ORF">CTAYLR_008844</name>
</gene>
<evidence type="ECO:0000256" key="2">
    <source>
        <dbReference type="ARBA" id="ARBA00022516"/>
    </source>
</evidence>
<evidence type="ECO:0000256" key="5">
    <source>
        <dbReference type="ARBA" id="ARBA00022840"/>
    </source>
</evidence>
<dbReference type="NCBIfam" id="NF006761">
    <property type="entry name" value="PRK09282.1"/>
    <property type="match status" value="1"/>
</dbReference>
<feature type="region of interest" description="Disordered" evidence="10">
    <location>
        <begin position="219"/>
        <end position="239"/>
    </location>
</feature>
<protein>
    <recommendedName>
        <fullName evidence="1">acetyl-CoA carboxytransferase</fullName>
        <ecNumber evidence="1">2.1.3.15</ecNumber>
    </recommendedName>
</protein>
<dbReference type="InterPro" id="IPR013785">
    <property type="entry name" value="Aldolase_TIM"/>
</dbReference>
<evidence type="ECO:0000259" key="12">
    <source>
        <dbReference type="PROSITE" id="PS50980"/>
    </source>
</evidence>
<dbReference type="PROSITE" id="PS50968">
    <property type="entry name" value="BIOTINYL_LIPOYL"/>
    <property type="match status" value="1"/>
</dbReference>
<evidence type="ECO:0000259" key="11">
    <source>
        <dbReference type="PROSITE" id="PS50968"/>
    </source>
</evidence>
<name>A0AAD7U6P5_9STRA</name>
<dbReference type="SUPFAM" id="SSF89000">
    <property type="entry name" value="post-HMGL domain-like"/>
    <property type="match status" value="1"/>
</dbReference>
<dbReference type="EMBL" id="JAQMWT010000573">
    <property type="protein sequence ID" value="KAJ8599301.1"/>
    <property type="molecule type" value="Genomic_DNA"/>
</dbReference>
<keyword evidence="6" id="KW-0443">Lipid metabolism</keyword>
<dbReference type="Pfam" id="PF00682">
    <property type="entry name" value="HMGL-like"/>
    <property type="match status" value="1"/>
</dbReference>
<dbReference type="PROSITE" id="PS50980">
    <property type="entry name" value="COA_CT_NTER"/>
    <property type="match status" value="1"/>
</dbReference>
<dbReference type="InterPro" id="IPR011053">
    <property type="entry name" value="Single_hybrid_motif"/>
</dbReference>
<sequence length="1199" mass="130715">MTTTTTLFEEVCSTNFLEFSFGGRSYSDQIKDAVVKTKKFCAVEVKLEDGVVWCRHDFGFLGGSLGCAEGEKVTRAFEYATKHKLPIVVACKTGGARMQEGTLSLMQMAKVSVAVEAHRGLPFISVLEDPTYGGVSASYAMQADIRVAASGARIGFAGPGVILNTMFEMNQERYDEACPAEFQSAEYCKRNGAVDVATDDPKGAVLKILGLLTAKSGDLPKPEATPVTEEEKEKMPDYAVSRSMKRPQFGDVLDVLFSDFVELSGDGQVGSDSCIKGGLARFGDERTVVVIGCQKGHTPGDMQAANYGMPSPAGYRTAKRLMGLAERFGLPVITFVDTCGAWPSFPAENSGQSEAIATNLTVMAGLKVPMITVVLGEGGSGGALGVAMGNAVGMLSQAYYGVISPEGAASILGRYESDAHKMQQFPKDCYALATAQSIYAYQLRDLGVVDHVIYEKDSESFSNFPETAGRICSFITTNLKKFESYSPSDLVSQRYEKYRALGKFLELSDRVVPEEGGSTRKKSRIPKPDATPPSKLTKYLAREVLHTERPRSKYPKAPREAPEPPAVVKGGPTVNAKSVLDAAGPEAAAKWVRDQPQVLITDTTMRDAHQSLLATRVRTLDLVKGASVASQLLSKAFSFECWGGATFDVAYRFLFEDPWDRLEEIRRAAPNVCTQMLFRGSNAVGYTSYPDNVVTEFVRLASKNMDVFRIFDCFNDVEQMRVAIQAVRDNGKIAECCVCYTSDISTSKVYDVEYYKNVTKSLIEAGAHIVGVKDMAGLMKPAAAEVLVKAIRSISNDVPIHFHTHATSSVSLAVAMEMARCGCDIIDFAVASMADLTSQPSLNAFCAAMDGLPRSPGISYMSLEPLDMYWMRVREMYSPFETGMLAGSARVFDHEIPGGQYANLFVQCQSMGLGDRWEDVLDMYRDVNDLFGDIIKVTPSSKCVGDLALFLINKNLKKASDVLTMDNIDYPDSVVGLMEGRLGFPHRGFPKNVQAKILKGKTPLTERPSAVLPPADFDKIRSELGVDEYRAMSAILYPKVFADYQKFCAEKTELAHLIPTPVFWHSFEIGQSIRVKGEKITLTRVGPVKAGRMRTIVFDVDGREQRVEVKSPASEGEFDGPMADASNPNHVPSPMPGAVDKVLVKEGDSVEQGQEIFVVSAMKMEVKVKAPKSALLKSLFVSEGDKIVEGALMAELLLL</sequence>
<organism evidence="15 16">
    <name type="scientific">Chrysophaeum taylorii</name>
    <dbReference type="NCBI Taxonomy" id="2483200"/>
    <lineage>
        <taxon>Eukaryota</taxon>
        <taxon>Sar</taxon>
        <taxon>Stramenopiles</taxon>
        <taxon>Ochrophyta</taxon>
        <taxon>Pelagophyceae</taxon>
        <taxon>Pelagomonadales</taxon>
        <taxon>Pelagomonadaceae</taxon>
        <taxon>Chrysophaeum</taxon>
    </lineage>
</organism>
<keyword evidence="3" id="KW-0547">Nucleotide-binding</keyword>
<evidence type="ECO:0000256" key="6">
    <source>
        <dbReference type="ARBA" id="ARBA00023098"/>
    </source>
</evidence>
<dbReference type="Pfam" id="PF00364">
    <property type="entry name" value="Biotin_lipoyl"/>
    <property type="match status" value="1"/>
</dbReference>
<keyword evidence="7" id="KW-0275">Fatty acid biosynthesis</keyword>
<keyword evidence="4" id="KW-0276">Fatty acid metabolism</keyword>
<proteinExistence type="predicted"/>
<dbReference type="GO" id="GO:0004736">
    <property type="term" value="F:pyruvate carboxylase activity"/>
    <property type="evidence" value="ECO:0007669"/>
    <property type="project" value="TreeGrafter"/>
</dbReference>
<evidence type="ECO:0000313" key="15">
    <source>
        <dbReference type="EMBL" id="KAJ8599301.1"/>
    </source>
</evidence>